<dbReference type="OrthoDB" id="5647240at2"/>
<organism evidence="2 3">
    <name type="scientific">Legionella massiliensis</name>
    <dbReference type="NCBI Taxonomy" id="1034943"/>
    <lineage>
        <taxon>Bacteria</taxon>
        <taxon>Pseudomonadati</taxon>
        <taxon>Pseudomonadota</taxon>
        <taxon>Gammaproteobacteria</taxon>
        <taxon>Legionellales</taxon>
        <taxon>Legionellaceae</taxon>
        <taxon>Legionella</taxon>
    </lineage>
</organism>
<feature type="region of interest" description="Disordered" evidence="1">
    <location>
        <begin position="514"/>
        <end position="541"/>
    </location>
</feature>
<gene>
    <name evidence="2" type="ORF">BN59_00590</name>
</gene>
<dbReference type="eggNOG" id="ENOG5031MDX">
    <property type="taxonomic scope" value="Bacteria"/>
</dbReference>
<feature type="region of interest" description="Disordered" evidence="1">
    <location>
        <begin position="573"/>
        <end position="628"/>
    </location>
</feature>
<evidence type="ECO:0000313" key="2">
    <source>
        <dbReference type="EMBL" id="CDZ76323.1"/>
    </source>
</evidence>
<reference evidence="2 3" key="1">
    <citation type="submission" date="2014-06" db="EMBL/GenBank/DDBJ databases">
        <authorList>
            <person name="Urmite Genomes Urmite Genomes"/>
        </authorList>
    </citation>
    <scope>NUCLEOTIDE SEQUENCE [LARGE SCALE GENOMIC DNA]</scope>
</reference>
<dbReference type="EMBL" id="CCSB01000001">
    <property type="protein sequence ID" value="CDZ76323.1"/>
    <property type="molecule type" value="Genomic_DNA"/>
</dbReference>
<name>A0A078KXA2_9GAMM</name>
<sequence>MGWWITWDVAKDVGTKVWENASLTAFAIGTASVTYNTIDYLCRKVSALPKVAYSIVFHQNTKTVASHLVRIGIQDVLPMVTASYTNDFLQRRGQAYLNEQQQDESLLSVDTLIQSSLILLNTACWIYTKRRGMQAVARTVTLIVEASSAWTDKIPKMKICEEEQCSTLSNVQGSFQDLVSYYGVEGLIKLVSYIPIVGEGTASALSIYHNGRYITTLLLPICSRHQELFLKEYPEYALANGLALAGTSALASWMIESSTGAIATKLATLAPAAISSLLVGLSAGIPRGYYETAVHQLLLIAQVGIAAHGKIPKPVKKNSRNIPDPVALYVGAINFSVDWVIEGGKKKLPSLFSKQSGYSVPWEKLPNIARAVWANPVVSKITWVFLPRMLQNSQQFIDDPLISYHWEGLKQKAVDELNNANEASRKYVIRAAVMVPNATTETVWFFAGTPKILTRFVLAILGNQSFQNMLADERRTIEGMHSGLAPSVVVGETEHSLRGQEEERPIKSKISELEEELDQRVKESPEDSSAKPTVTSEEPERGKLLALESKLASKVTLAPSTKLGTQIHKRHKNRFFSERGDNGKKLPSENETASNSANNLKFLARTGETLKRNANDENFVPGQNAFTQ</sequence>
<dbReference type="AlphaFoldDB" id="A0A078KXA2"/>
<dbReference type="Proteomes" id="UP000044071">
    <property type="component" value="Unassembled WGS sequence"/>
</dbReference>
<feature type="compositionally biased region" description="Low complexity" evidence="1">
    <location>
        <begin position="589"/>
        <end position="599"/>
    </location>
</feature>
<feature type="compositionally biased region" description="Basic and acidic residues" evidence="1">
    <location>
        <begin position="514"/>
        <end position="529"/>
    </location>
</feature>
<dbReference type="RefSeq" id="WP_043872883.1">
    <property type="nucleotide sequence ID" value="NZ_CCVW01000001.1"/>
</dbReference>
<feature type="compositionally biased region" description="Basic and acidic residues" evidence="1">
    <location>
        <begin position="575"/>
        <end position="588"/>
    </location>
</feature>
<evidence type="ECO:0000313" key="3">
    <source>
        <dbReference type="Proteomes" id="UP000044071"/>
    </source>
</evidence>
<accession>A0A078KXA2</accession>
<proteinExistence type="predicted"/>
<evidence type="ECO:0000256" key="1">
    <source>
        <dbReference type="SAM" id="MobiDB-lite"/>
    </source>
</evidence>
<keyword evidence="3" id="KW-1185">Reference proteome</keyword>
<protein>
    <submittedName>
        <fullName evidence="2">Uncharacterized protein</fullName>
    </submittedName>
</protein>
<dbReference type="STRING" id="1034943.BN59_00590"/>